<proteinExistence type="predicted"/>
<dbReference type="Proteomes" id="UP000276133">
    <property type="component" value="Unassembled WGS sequence"/>
</dbReference>
<evidence type="ECO:0000313" key="1">
    <source>
        <dbReference type="EMBL" id="RMZ97803.1"/>
    </source>
</evidence>
<dbReference type="EMBL" id="REGN01011163">
    <property type="protein sequence ID" value="RMZ97803.1"/>
    <property type="molecule type" value="Genomic_DNA"/>
</dbReference>
<accession>A0A3M7PFK1</accession>
<name>A0A3M7PFK1_BRAPC</name>
<organism evidence="1 2">
    <name type="scientific">Brachionus plicatilis</name>
    <name type="common">Marine rotifer</name>
    <name type="synonym">Brachionus muelleri</name>
    <dbReference type="NCBI Taxonomy" id="10195"/>
    <lineage>
        <taxon>Eukaryota</taxon>
        <taxon>Metazoa</taxon>
        <taxon>Spiralia</taxon>
        <taxon>Gnathifera</taxon>
        <taxon>Rotifera</taxon>
        <taxon>Eurotatoria</taxon>
        <taxon>Monogononta</taxon>
        <taxon>Pseudotrocha</taxon>
        <taxon>Ploima</taxon>
        <taxon>Brachionidae</taxon>
        <taxon>Brachionus</taxon>
    </lineage>
</organism>
<evidence type="ECO:0000313" key="2">
    <source>
        <dbReference type="Proteomes" id="UP000276133"/>
    </source>
</evidence>
<dbReference type="AlphaFoldDB" id="A0A3M7PFK1"/>
<protein>
    <submittedName>
        <fullName evidence="1">Uncharacterized protein</fullName>
    </submittedName>
</protein>
<gene>
    <name evidence="1" type="ORF">BpHYR1_018543</name>
</gene>
<comment type="caution">
    <text evidence="1">The sequence shown here is derived from an EMBL/GenBank/DDBJ whole genome shotgun (WGS) entry which is preliminary data.</text>
</comment>
<keyword evidence="2" id="KW-1185">Reference proteome</keyword>
<sequence length="66" mass="7526">MVENFDLLRVVQRIAAALENNTLEPDFVRFDDDRHAPVLDSLNCGMVRFSVGNGKVVEKGRVEHER</sequence>
<reference evidence="1 2" key="1">
    <citation type="journal article" date="2018" name="Sci. Rep.">
        <title>Genomic signatures of local adaptation to the degree of environmental predictability in rotifers.</title>
        <authorList>
            <person name="Franch-Gras L."/>
            <person name="Hahn C."/>
            <person name="Garcia-Roger E.M."/>
            <person name="Carmona M.J."/>
            <person name="Serra M."/>
            <person name="Gomez A."/>
        </authorList>
    </citation>
    <scope>NUCLEOTIDE SEQUENCE [LARGE SCALE GENOMIC DNA]</scope>
    <source>
        <strain evidence="1">HYR1</strain>
    </source>
</reference>